<proteinExistence type="predicted"/>
<sequence length="82" mass="9175">IKQVIITSSAFKKPLAARRRAKAKTKGNYEIKPTDSQGDQVDAVAAAAFEMFEDNKTAVALLFRSGNEWVQLCYKQNKLLIE</sequence>
<feature type="non-terminal residue" evidence="1">
    <location>
        <position position="82"/>
    </location>
</feature>
<feature type="non-terminal residue" evidence="1">
    <location>
        <position position="1"/>
    </location>
</feature>
<gene>
    <name evidence="1" type="ORF">NDU88_005666</name>
</gene>
<reference evidence="1" key="1">
    <citation type="journal article" date="2022" name="bioRxiv">
        <title>Sequencing and chromosome-scale assembly of the giantPleurodeles waltlgenome.</title>
        <authorList>
            <person name="Brown T."/>
            <person name="Elewa A."/>
            <person name="Iarovenko S."/>
            <person name="Subramanian E."/>
            <person name="Araus A.J."/>
            <person name="Petzold A."/>
            <person name="Susuki M."/>
            <person name="Suzuki K.-i.T."/>
            <person name="Hayashi T."/>
            <person name="Toyoda A."/>
            <person name="Oliveira C."/>
            <person name="Osipova E."/>
            <person name="Leigh N.D."/>
            <person name="Simon A."/>
            <person name="Yun M.H."/>
        </authorList>
    </citation>
    <scope>NUCLEOTIDE SEQUENCE</scope>
    <source>
        <strain evidence="1">20211129_DDA</strain>
        <tissue evidence="1">Liver</tissue>
    </source>
</reference>
<dbReference type="EMBL" id="JANPWB010000001">
    <property type="protein sequence ID" value="KAJ1218080.1"/>
    <property type="molecule type" value="Genomic_DNA"/>
</dbReference>
<accession>A0AAV7WZ77</accession>
<name>A0AAV7WZ77_PLEWA</name>
<keyword evidence="2" id="KW-1185">Reference proteome</keyword>
<evidence type="ECO:0000313" key="2">
    <source>
        <dbReference type="Proteomes" id="UP001066276"/>
    </source>
</evidence>
<organism evidence="1 2">
    <name type="scientific">Pleurodeles waltl</name>
    <name type="common">Iberian ribbed newt</name>
    <dbReference type="NCBI Taxonomy" id="8319"/>
    <lineage>
        <taxon>Eukaryota</taxon>
        <taxon>Metazoa</taxon>
        <taxon>Chordata</taxon>
        <taxon>Craniata</taxon>
        <taxon>Vertebrata</taxon>
        <taxon>Euteleostomi</taxon>
        <taxon>Amphibia</taxon>
        <taxon>Batrachia</taxon>
        <taxon>Caudata</taxon>
        <taxon>Salamandroidea</taxon>
        <taxon>Salamandridae</taxon>
        <taxon>Pleurodelinae</taxon>
        <taxon>Pleurodeles</taxon>
    </lineage>
</organism>
<comment type="caution">
    <text evidence="1">The sequence shown here is derived from an EMBL/GenBank/DDBJ whole genome shotgun (WGS) entry which is preliminary data.</text>
</comment>
<dbReference type="Proteomes" id="UP001066276">
    <property type="component" value="Chromosome 1_1"/>
</dbReference>
<evidence type="ECO:0000313" key="1">
    <source>
        <dbReference type="EMBL" id="KAJ1218080.1"/>
    </source>
</evidence>
<dbReference type="AlphaFoldDB" id="A0AAV7WZ77"/>
<protein>
    <submittedName>
        <fullName evidence="1">Uncharacterized protein</fullName>
    </submittedName>
</protein>